<accession>A0AAV7SGR5</accession>
<gene>
    <name evidence="1" type="ORF">NDU88_003728</name>
</gene>
<keyword evidence="2" id="KW-1185">Reference proteome</keyword>
<evidence type="ECO:0000313" key="1">
    <source>
        <dbReference type="EMBL" id="KAJ1163267.1"/>
    </source>
</evidence>
<name>A0AAV7SGR5_PLEWA</name>
<organism evidence="1 2">
    <name type="scientific">Pleurodeles waltl</name>
    <name type="common">Iberian ribbed newt</name>
    <dbReference type="NCBI Taxonomy" id="8319"/>
    <lineage>
        <taxon>Eukaryota</taxon>
        <taxon>Metazoa</taxon>
        <taxon>Chordata</taxon>
        <taxon>Craniata</taxon>
        <taxon>Vertebrata</taxon>
        <taxon>Euteleostomi</taxon>
        <taxon>Amphibia</taxon>
        <taxon>Batrachia</taxon>
        <taxon>Caudata</taxon>
        <taxon>Salamandroidea</taxon>
        <taxon>Salamandridae</taxon>
        <taxon>Pleurodelinae</taxon>
        <taxon>Pleurodeles</taxon>
    </lineage>
</organism>
<dbReference type="AlphaFoldDB" id="A0AAV7SGR5"/>
<proteinExistence type="predicted"/>
<protein>
    <submittedName>
        <fullName evidence="1">Uncharacterized protein</fullName>
    </submittedName>
</protein>
<dbReference type="Proteomes" id="UP001066276">
    <property type="component" value="Chromosome 4_2"/>
</dbReference>
<dbReference type="EMBL" id="JANPWB010000008">
    <property type="protein sequence ID" value="KAJ1163267.1"/>
    <property type="molecule type" value="Genomic_DNA"/>
</dbReference>
<reference evidence="1" key="1">
    <citation type="journal article" date="2022" name="bioRxiv">
        <title>Sequencing and chromosome-scale assembly of the giantPleurodeles waltlgenome.</title>
        <authorList>
            <person name="Brown T."/>
            <person name="Elewa A."/>
            <person name="Iarovenko S."/>
            <person name="Subramanian E."/>
            <person name="Araus A.J."/>
            <person name="Petzold A."/>
            <person name="Susuki M."/>
            <person name="Suzuki K.-i.T."/>
            <person name="Hayashi T."/>
            <person name="Toyoda A."/>
            <person name="Oliveira C."/>
            <person name="Osipova E."/>
            <person name="Leigh N.D."/>
            <person name="Simon A."/>
            <person name="Yun M.H."/>
        </authorList>
    </citation>
    <scope>NUCLEOTIDE SEQUENCE</scope>
    <source>
        <strain evidence="1">20211129_DDA</strain>
        <tissue evidence="1">Liver</tissue>
    </source>
</reference>
<sequence length="153" mass="17143">MLPPSRRVIGIKMVLTSTYQVIKGLTRCIQSTDPKPVSERVRCGAVVGASPELTVATQCPPCGPDSRPDAGFAVALLARRRLCYRTPQQRRIDHSGFKYNKKQHKDVWHSGQTLHHWLGSEAPVKMLLDGMMITGQYTLLVVKTYKVDIKMLI</sequence>
<comment type="caution">
    <text evidence="1">The sequence shown here is derived from an EMBL/GenBank/DDBJ whole genome shotgun (WGS) entry which is preliminary data.</text>
</comment>
<evidence type="ECO:0000313" key="2">
    <source>
        <dbReference type="Proteomes" id="UP001066276"/>
    </source>
</evidence>